<keyword evidence="4 7" id="KW-0812">Transmembrane</keyword>
<evidence type="ECO:0000256" key="3">
    <source>
        <dbReference type="ARBA" id="ARBA00022475"/>
    </source>
</evidence>
<feature type="transmembrane region" description="Helical" evidence="7">
    <location>
        <begin position="56"/>
        <end position="74"/>
    </location>
</feature>
<feature type="transmembrane region" description="Helical" evidence="7">
    <location>
        <begin position="271"/>
        <end position="290"/>
    </location>
</feature>
<organism evidence="8 9">
    <name type="scientific">Pseudorhodoplanes sinuspersici</name>
    <dbReference type="NCBI Taxonomy" id="1235591"/>
    <lineage>
        <taxon>Bacteria</taxon>
        <taxon>Pseudomonadati</taxon>
        <taxon>Pseudomonadota</taxon>
        <taxon>Alphaproteobacteria</taxon>
        <taxon>Hyphomicrobiales</taxon>
        <taxon>Pseudorhodoplanes</taxon>
    </lineage>
</organism>
<dbReference type="AlphaFoldDB" id="A0A1W6ZPE1"/>
<dbReference type="KEGG" id="psin:CAK95_09370"/>
<accession>A0A1W6ZPE1</accession>
<feature type="transmembrane region" description="Helical" evidence="7">
    <location>
        <begin position="178"/>
        <end position="197"/>
    </location>
</feature>
<evidence type="ECO:0000256" key="6">
    <source>
        <dbReference type="ARBA" id="ARBA00023136"/>
    </source>
</evidence>
<dbReference type="GO" id="GO:0005886">
    <property type="term" value="C:plasma membrane"/>
    <property type="evidence" value="ECO:0007669"/>
    <property type="project" value="UniProtKB-SubCell"/>
</dbReference>
<feature type="transmembrane region" description="Helical" evidence="7">
    <location>
        <begin position="145"/>
        <end position="166"/>
    </location>
</feature>
<dbReference type="OrthoDB" id="5393513at2"/>
<feature type="transmembrane region" description="Helical" evidence="7">
    <location>
        <begin position="236"/>
        <end position="259"/>
    </location>
</feature>
<keyword evidence="3" id="KW-1003">Cell membrane</keyword>
<name>A0A1W6ZPE1_9HYPH</name>
<feature type="transmembrane region" description="Helical" evidence="7">
    <location>
        <begin position="111"/>
        <end position="133"/>
    </location>
</feature>
<dbReference type="Proteomes" id="UP000194137">
    <property type="component" value="Chromosome"/>
</dbReference>
<evidence type="ECO:0000256" key="7">
    <source>
        <dbReference type="SAM" id="Phobius"/>
    </source>
</evidence>
<gene>
    <name evidence="8" type="ORF">CAK95_09370</name>
</gene>
<dbReference type="PANTHER" id="PTHR30106:SF2">
    <property type="entry name" value="UPF0324 INNER MEMBRANE PROTEIN YEIH"/>
    <property type="match status" value="1"/>
</dbReference>
<dbReference type="Pfam" id="PF03601">
    <property type="entry name" value="Cons_hypoth698"/>
    <property type="match status" value="1"/>
</dbReference>
<feature type="transmembrane region" description="Helical" evidence="7">
    <location>
        <begin position="339"/>
        <end position="358"/>
    </location>
</feature>
<evidence type="ECO:0000256" key="4">
    <source>
        <dbReference type="ARBA" id="ARBA00022692"/>
    </source>
</evidence>
<keyword evidence="5 7" id="KW-1133">Transmembrane helix</keyword>
<comment type="similarity">
    <text evidence="2">Belongs to the UPF0324 family.</text>
</comment>
<evidence type="ECO:0000256" key="2">
    <source>
        <dbReference type="ARBA" id="ARBA00007977"/>
    </source>
</evidence>
<dbReference type="InterPro" id="IPR018383">
    <property type="entry name" value="UPF0324_pro"/>
</dbReference>
<reference evidence="8 9" key="1">
    <citation type="submission" date="2017-05" db="EMBL/GenBank/DDBJ databases">
        <title>Full genome sequence of Pseudorhodoplanes sinuspersici.</title>
        <authorList>
            <person name="Dastgheib S.M.M."/>
            <person name="Shavandi M."/>
            <person name="Tirandaz H."/>
        </authorList>
    </citation>
    <scope>NUCLEOTIDE SEQUENCE [LARGE SCALE GENOMIC DNA]</scope>
    <source>
        <strain evidence="8 9">RIPI110</strain>
    </source>
</reference>
<feature type="transmembrane region" description="Helical" evidence="7">
    <location>
        <begin position="310"/>
        <end position="332"/>
    </location>
</feature>
<evidence type="ECO:0000313" key="9">
    <source>
        <dbReference type="Proteomes" id="UP000194137"/>
    </source>
</evidence>
<dbReference type="STRING" id="1235591.CAK95_09370"/>
<keyword evidence="6 7" id="KW-0472">Membrane</keyword>
<dbReference type="EMBL" id="CP021112">
    <property type="protein sequence ID" value="ARP99268.1"/>
    <property type="molecule type" value="Genomic_DNA"/>
</dbReference>
<proteinExistence type="inferred from homology"/>
<feature type="transmembrane region" description="Helical" evidence="7">
    <location>
        <begin position="12"/>
        <end position="36"/>
    </location>
</feature>
<dbReference type="RefSeq" id="WP_086087677.1">
    <property type="nucleotide sequence ID" value="NZ_CP021112.1"/>
</dbReference>
<evidence type="ECO:0000256" key="1">
    <source>
        <dbReference type="ARBA" id="ARBA00004651"/>
    </source>
</evidence>
<evidence type="ECO:0000256" key="5">
    <source>
        <dbReference type="ARBA" id="ARBA00022989"/>
    </source>
</evidence>
<keyword evidence="9" id="KW-1185">Reference proteome</keyword>
<protein>
    <recommendedName>
        <fullName evidence="10">Sulfate exporter family transporter</fullName>
    </recommendedName>
</protein>
<evidence type="ECO:0000313" key="8">
    <source>
        <dbReference type="EMBL" id="ARP99268.1"/>
    </source>
</evidence>
<dbReference type="PANTHER" id="PTHR30106">
    <property type="entry name" value="INNER MEMBRANE PROTEIN YEIH-RELATED"/>
    <property type="match status" value="1"/>
</dbReference>
<sequence length="359" mass="37463">MSEIQTSRQSRTLADIGLAVRRLGPGLALAILVALISDRAEPILGEIIHSVFGAVYRLPAIVIALLIGMSLYRLAQRPLFEPGLDWSVRTLLRIAIALLGVRIALSDIVDLGLATALLVIVSMTMTIVSAVWFSRLLNLDDGYGALAGAANAVCGASATLAAASVVPNYPRKGADVAFTVMAANAVSTLAMVFYPPLSVALGLDTQATGILLGATIHDMAQVVGAGYAVSEPVGNAAVIVKLFRVFLLLPVVLALGLWFTRRGGEHGAAQVPMPTFAFAFLGLCILNSAIPLTPSLAPIYAPIKLAMVQASGWGLLIAIAALGLCTSFTSLMRIGWRHVTVFVTATLVILCTVAGALLI</sequence>
<evidence type="ECO:0008006" key="10">
    <source>
        <dbReference type="Google" id="ProtNLM"/>
    </source>
</evidence>
<comment type="subcellular location">
    <subcellularLocation>
        <location evidence="1">Cell membrane</location>
        <topology evidence="1">Multi-pass membrane protein</topology>
    </subcellularLocation>
</comment>